<dbReference type="EMBL" id="LIZT01000055">
    <property type="protein sequence ID" value="KPJ49516.1"/>
    <property type="molecule type" value="Genomic_DNA"/>
</dbReference>
<evidence type="ECO:0000256" key="3">
    <source>
        <dbReference type="ARBA" id="ARBA00022801"/>
    </source>
</evidence>
<evidence type="ECO:0000313" key="7">
    <source>
        <dbReference type="Proteomes" id="UP000051124"/>
    </source>
</evidence>
<dbReference type="GO" id="GO:0046872">
    <property type="term" value="F:metal ion binding"/>
    <property type="evidence" value="ECO:0007669"/>
    <property type="project" value="UniProtKB-KW"/>
</dbReference>
<evidence type="ECO:0000313" key="6">
    <source>
        <dbReference type="EMBL" id="KPJ49516.1"/>
    </source>
</evidence>
<keyword evidence="3" id="KW-0378">Hydrolase</keyword>
<dbReference type="InterPro" id="IPR001279">
    <property type="entry name" value="Metallo-B-lactamas"/>
</dbReference>
<dbReference type="AlphaFoldDB" id="A0A0S7WIT4"/>
<evidence type="ECO:0000256" key="4">
    <source>
        <dbReference type="ARBA" id="ARBA00022833"/>
    </source>
</evidence>
<organism evidence="6 7">
    <name type="scientific">candidate division TA06 bacterium DG_26</name>
    <dbReference type="NCBI Taxonomy" id="1703771"/>
    <lineage>
        <taxon>Bacteria</taxon>
        <taxon>Bacteria division TA06</taxon>
    </lineage>
</organism>
<name>A0A0S7WIT4_UNCT6</name>
<sequence length="282" mass="31940">MLRHAVLHDYKLYLLSDGLFSLDGGAMFGVVPKVLWQKSIPSDTLNRIQLGLNCLVIVTPKHNLLVDTGIGEVLDPKFRDIYAISRSTSLLESLGELGLMPEDIDFVINTHLHFDHAGGNTRRHMENTVPTFPKASYVIQKGEWEDAISPNDRTRGSYLEDNFLPLEEAGKLQLIEGAREIVEGVEVLVTGGHTAHHQVVLIRRGDQVALYLGDLIPTSHHLKIPWLMGYDLYPLDTVVMKKRLLERALNEHWLLVFEHDPKVGMGYLVKRDDTLMITEEHR</sequence>
<dbReference type="Gene3D" id="3.60.15.10">
    <property type="entry name" value="Ribonuclease Z/Hydroxyacylglutathione hydrolase-like"/>
    <property type="match status" value="1"/>
</dbReference>
<keyword evidence="4" id="KW-0862">Zinc</keyword>
<dbReference type="InterPro" id="IPR051013">
    <property type="entry name" value="MBL_superfamily_lactonases"/>
</dbReference>
<evidence type="ECO:0000259" key="5">
    <source>
        <dbReference type="SMART" id="SM00849"/>
    </source>
</evidence>
<protein>
    <recommendedName>
        <fullName evidence="5">Metallo-beta-lactamase domain-containing protein</fullName>
    </recommendedName>
</protein>
<proteinExistence type="inferred from homology"/>
<dbReference type="PANTHER" id="PTHR42978:SF6">
    <property type="entry name" value="QUORUM-QUENCHING LACTONASE YTNP-RELATED"/>
    <property type="match status" value="1"/>
</dbReference>
<evidence type="ECO:0000256" key="1">
    <source>
        <dbReference type="ARBA" id="ARBA00007749"/>
    </source>
</evidence>
<comment type="caution">
    <text evidence="6">The sequence shown here is derived from an EMBL/GenBank/DDBJ whole genome shotgun (WGS) entry which is preliminary data.</text>
</comment>
<reference evidence="6 7" key="1">
    <citation type="journal article" date="2015" name="Microbiome">
        <title>Genomic resolution of linkages in carbon, nitrogen, and sulfur cycling among widespread estuary sediment bacteria.</title>
        <authorList>
            <person name="Baker B.J."/>
            <person name="Lazar C.S."/>
            <person name="Teske A.P."/>
            <person name="Dick G.J."/>
        </authorList>
    </citation>
    <scope>NUCLEOTIDE SEQUENCE [LARGE SCALE GENOMIC DNA]</scope>
    <source>
        <strain evidence="6">DG_26</strain>
    </source>
</reference>
<keyword evidence="2" id="KW-0479">Metal-binding</keyword>
<dbReference type="SUPFAM" id="SSF56281">
    <property type="entry name" value="Metallo-hydrolase/oxidoreductase"/>
    <property type="match status" value="1"/>
</dbReference>
<gene>
    <name evidence="6" type="ORF">AMJ40_05345</name>
</gene>
<accession>A0A0S7WIT4</accession>
<evidence type="ECO:0000256" key="2">
    <source>
        <dbReference type="ARBA" id="ARBA00022723"/>
    </source>
</evidence>
<dbReference type="InterPro" id="IPR036866">
    <property type="entry name" value="RibonucZ/Hydroxyglut_hydro"/>
</dbReference>
<dbReference type="CDD" id="cd16281">
    <property type="entry name" value="metallo-hydrolase-like_MBL-fold"/>
    <property type="match status" value="1"/>
</dbReference>
<dbReference type="Proteomes" id="UP000051124">
    <property type="component" value="Unassembled WGS sequence"/>
</dbReference>
<dbReference type="SMART" id="SM00849">
    <property type="entry name" value="Lactamase_B"/>
    <property type="match status" value="1"/>
</dbReference>
<feature type="domain" description="Metallo-beta-lactamase" evidence="5">
    <location>
        <begin position="51"/>
        <end position="259"/>
    </location>
</feature>
<comment type="similarity">
    <text evidence="1">Belongs to the metallo-beta-lactamase superfamily.</text>
</comment>
<dbReference type="Pfam" id="PF00753">
    <property type="entry name" value="Lactamase_B"/>
    <property type="match status" value="1"/>
</dbReference>
<dbReference type="GO" id="GO:0016787">
    <property type="term" value="F:hydrolase activity"/>
    <property type="evidence" value="ECO:0007669"/>
    <property type="project" value="UniProtKB-KW"/>
</dbReference>
<dbReference type="PANTHER" id="PTHR42978">
    <property type="entry name" value="QUORUM-QUENCHING LACTONASE YTNP-RELATED-RELATED"/>
    <property type="match status" value="1"/>
</dbReference>